<accession>A0A095TDW0</accession>
<evidence type="ECO:0000259" key="1">
    <source>
        <dbReference type="Pfam" id="PF18593"/>
    </source>
</evidence>
<dbReference type="InterPro" id="IPR041129">
    <property type="entry name" value="CdiI_2"/>
</dbReference>
<proteinExistence type="predicted"/>
<evidence type="ECO:0000313" key="2">
    <source>
        <dbReference type="EMBL" id="KGD74714.1"/>
    </source>
</evidence>
<protein>
    <recommendedName>
        <fullName evidence="1">CdiI immunity protein domain-containing protein</fullName>
    </recommendedName>
</protein>
<sequence>MDTDTSKPCEPDTVIIINFGQDCDLIDEDCDFSTLLYDYLKTATPFSLRQLLANLNEIENQDDGYEVILARYNGEFTPCRWDMTPSEWVSTVRALTVEYLISNGHSANFSEF</sequence>
<reference evidence="2" key="1">
    <citation type="submission" date="2014-12" db="EMBL/GenBank/DDBJ databases">
        <title>The draft genome of the Tatumella morbirosei type strain, LMG23360T isolated from pineapple rot.</title>
        <authorList>
            <person name="Smits T.H."/>
            <person name="Palmer M."/>
            <person name="Venter S.N."/>
            <person name="Duffy B."/>
            <person name="Steenkamp E.T."/>
            <person name="Chan W.Y."/>
            <person name="Coutinho T.A."/>
            <person name="Coetzee M.P."/>
            <person name="De Maayer P."/>
        </authorList>
    </citation>
    <scope>NUCLEOTIDE SEQUENCE [LARGE SCALE GENOMIC DNA]</scope>
    <source>
        <strain evidence="2">LMG 23360</strain>
    </source>
</reference>
<name>A0A095TDW0_9GAMM</name>
<dbReference type="AlphaFoldDB" id="A0A095TDW0"/>
<dbReference type="eggNOG" id="ENOG50345UH">
    <property type="taxonomic scope" value="Bacteria"/>
</dbReference>
<comment type="caution">
    <text evidence="2">The sequence shown here is derived from an EMBL/GenBank/DDBJ whole genome shotgun (WGS) entry which is preliminary data.</text>
</comment>
<organism evidence="2 3">
    <name type="scientific">Tatumella morbirosei</name>
    <dbReference type="NCBI Taxonomy" id="642227"/>
    <lineage>
        <taxon>Bacteria</taxon>
        <taxon>Pseudomonadati</taxon>
        <taxon>Pseudomonadota</taxon>
        <taxon>Gammaproteobacteria</taxon>
        <taxon>Enterobacterales</taxon>
        <taxon>Erwiniaceae</taxon>
        <taxon>Tatumella</taxon>
    </lineage>
</organism>
<dbReference type="Pfam" id="PF18593">
    <property type="entry name" value="CdiI_2"/>
    <property type="match status" value="1"/>
</dbReference>
<dbReference type="RefSeq" id="WP_038017503.1">
    <property type="nucleotide sequence ID" value="NZ_JPKR02000004.1"/>
</dbReference>
<dbReference type="Proteomes" id="UP000029577">
    <property type="component" value="Unassembled WGS sequence"/>
</dbReference>
<dbReference type="OrthoDB" id="6505884at2"/>
<keyword evidence="3" id="KW-1185">Reference proteome</keyword>
<dbReference type="EMBL" id="JPKR02000004">
    <property type="protein sequence ID" value="KGD74714.1"/>
    <property type="molecule type" value="Genomic_DNA"/>
</dbReference>
<feature type="domain" description="CdiI immunity protein" evidence="1">
    <location>
        <begin position="19"/>
        <end position="94"/>
    </location>
</feature>
<evidence type="ECO:0000313" key="3">
    <source>
        <dbReference type="Proteomes" id="UP000029577"/>
    </source>
</evidence>
<gene>
    <name evidence="2" type="ORF">HA49_05190</name>
</gene>